<keyword evidence="10" id="KW-0812">Transmembrane</keyword>
<comment type="caution">
    <text evidence="11">The sequence shown here is derived from an EMBL/GenBank/DDBJ whole genome shotgun (WGS) entry which is preliminary data.</text>
</comment>
<evidence type="ECO:0000256" key="5">
    <source>
        <dbReference type="ARBA" id="ARBA00022723"/>
    </source>
</evidence>
<evidence type="ECO:0000256" key="9">
    <source>
        <dbReference type="PIRSR" id="PIRSR602401-1"/>
    </source>
</evidence>
<evidence type="ECO:0000256" key="3">
    <source>
        <dbReference type="ARBA" id="ARBA00010617"/>
    </source>
</evidence>
<comment type="cofactor">
    <cofactor evidence="1 9">
        <name>heme</name>
        <dbReference type="ChEBI" id="CHEBI:30413"/>
    </cofactor>
</comment>
<evidence type="ECO:0000256" key="1">
    <source>
        <dbReference type="ARBA" id="ARBA00001971"/>
    </source>
</evidence>
<dbReference type="InterPro" id="IPR002401">
    <property type="entry name" value="Cyt_P450_E_grp-I"/>
</dbReference>
<dbReference type="InterPro" id="IPR050364">
    <property type="entry name" value="Cytochrome_P450_fung"/>
</dbReference>
<comment type="pathway">
    <text evidence="2">Secondary metabolite biosynthesis.</text>
</comment>
<organism evidence="11 12">
    <name type="scientific">Mycena alexandri</name>
    <dbReference type="NCBI Taxonomy" id="1745969"/>
    <lineage>
        <taxon>Eukaryota</taxon>
        <taxon>Fungi</taxon>
        <taxon>Dikarya</taxon>
        <taxon>Basidiomycota</taxon>
        <taxon>Agaricomycotina</taxon>
        <taxon>Agaricomycetes</taxon>
        <taxon>Agaricomycetidae</taxon>
        <taxon>Agaricales</taxon>
        <taxon>Marasmiineae</taxon>
        <taxon>Mycenaceae</taxon>
        <taxon>Mycena</taxon>
    </lineage>
</organism>
<keyword evidence="5 9" id="KW-0479">Metal-binding</keyword>
<dbReference type="PRINTS" id="PR00463">
    <property type="entry name" value="EP450I"/>
</dbReference>
<dbReference type="CDD" id="cd11065">
    <property type="entry name" value="CYP64-like"/>
    <property type="match status" value="1"/>
</dbReference>
<keyword evidence="8" id="KW-0503">Monooxygenase</keyword>
<evidence type="ECO:0000256" key="6">
    <source>
        <dbReference type="ARBA" id="ARBA00023002"/>
    </source>
</evidence>
<dbReference type="PANTHER" id="PTHR46300">
    <property type="entry name" value="P450, PUTATIVE (EUROFUNG)-RELATED-RELATED"/>
    <property type="match status" value="1"/>
</dbReference>
<dbReference type="PRINTS" id="PR00385">
    <property type="entry name" value="P450"/>
</dbReference>
<dbReference type="PANTHER" id="PTHR46300:SF7">
    <property type="entry name" value="P450, PUTATIVE (EUROFUNG)-RELATED"/>
    <property type="match status" value="1"/>
</dbReference>
<proteinExistence type="inferred from homology"/>
<name>A0AAD6WWN0_9AGAR</name>
<gene>
    <name evidence="11" type="ORF">C8F04DRAFT_1114077</name>
</gene>
<keyword evidence="10" id="KW-1133">Transmembrane helix</keyword>
<evidence type="ECO:0000313" key="11">
    <source>
        <dbReference type="EMBL" id="KAJ7030173.1"/>
    </source>
</evidence>
<dbReference type="InterPro" id="IPR001128">
    <property type="entry name" value="Cyt_P450"/>
</dbReference>
<comment type="similarity">
    <text evidence="3">Belongs to the cytochrome P450 family.</text>
</comment>
<accession>A0AAD6WWN0</accession>
<protein>
    <submittedName>
        <fullName evidence="11">Cytochrome P450</fullName>
    </submittedName>
</protein>
<dbReference type="GO" id="GO:0016705">
    <property type="term" value="F:oxidoreductase activity, acting on paired donors, with incorporation or reduction of molecular oxygen"/>
    <property type="evidence" value="ECO:0007669"/>
    <property type="project" value="InterPro"/>
</dbReference>
<evidence type="ECO:0000256" key="7">
    <source>
        <dbReference type="ARBA" id="ARBA00023004"/>
    </source>
</evidence>
<keyword evidence="4 9" id="KW-0349">Heme</keyword>
<keyword evidence="10" id="KW-0472">Membrane</keyword>
<keyword evidence="12" id="KW-1185">Reference proteome</keyword>
<keyword evidence="6" id="KW-0560">Oxidoreductase</keyword>
<sequence>MMWPVAPSIYVQIFAVSLGVLLVSVGRLRKKRSTPPGPDGLPFIGNLLDLPKREAWQVYLDWSKHYDSDILSMKVPGAQFFILNSAKVIQDLLVKKANIYSNRPHSTLLKDLIGITWLIPFMNNGERWREHRRLFRREFETAEASAVNKTHEVVAARKLLRRLLSSADHEGEIRLAVVDAIMSTTYGISLEDLNHPFVTGPEGANAIFADVARGEYIVDVFPLLRYLPTWVPGTVFHAIAKKGKALADSLLMDPYGQVQAEMANGTACSSVASRFLSADQDGTVSETEKEALRNVCGNAYLGGADTIVCSLYSFVIAMALYPDVQKKAQISLDAVLEGGRLPEFEDFLDLPYLSAVINEVLRWHPVTPFANYHASTEDDAYEGYHIPKGAIMIPNTWAILHDERIFGPDTDKFDPERFLKADGSLRLDLSEIDVVFGFSKRACPGRVMAKDTLWIMMASILTAYTIADPFDMDGNVLTAESHLEYTTALVSFPPHIRVSFKPRIAESVIHESLSE</sequence>
<feature type="transmembrane region" description="Helical" evidence="10">
    <location>
        <begin position="299"/>
        <end position="321"/>
    </location>
</feature>
<evidence type="ECO:0000256" key="4">
    <source>
        <dbReference type="ARBA" id="ARBA00022617"/>
    </source>
</evidence>
<dbReference type="SUPFAM" id="SSF48264">
    <property type="entry name" value="Cytochrome P450"/>
    <property type="match status" value="1"/>
</dbReference>
<dbReference type="EMBL" id="JARJCM010000093">
    <property type="protein sequence ID" value="KAJ7030173.1"/>
    <property type="molecule type" value="Genomic_DNA"/>
</dbReference>
<dbReference type="Pfam" id="PF00067">
    <property type="entry name" value="p450"/>
    <property type="match status" value="1"/>
</dbReference>
<dbReference type="AlphaFoldDB" id="A0AAD6WWN0"/>
<dbReference type="GO" id="GO:0020037">
    <property type="term" value="F:heme binding"/>
    <property type="evidence" value="ECO:0007669"/>
    <property type="project" value="InterPro"/>
</dbReference>
<evidence type="ECO:0000256" key="10">
    <source>
        <dbReference type="SAM" id="Phobius"/>
    </source>
</evidence>
<feature type="binding site" description="axial binding residue" evidence="9">
    <location>
        <position position="443"/>
    </location>
    <ligand>
        <name>heme</name>
        <dbReference type="ChEBI" id="CHEBI:30413"/>
    </ligand>
    <ligandPart>
        <name>Fe</name>
        <dbReference type="ChEBI" id="CHEBI:18248"/>
    </ligandPart>
</feature>
<dbReference type="GO" id="GO:0004497">
    <property type="term" value="F:monooxygenase activity"/>
    <property type="evidence" value="ECO:0007669"/>
    <property type="project" value="UniProtKB-KW"/>
</dbReference>
<evidence type="ECO:0000256" key="8">
    <source>
        <dbReference type="ARBA" id="ARBA00023033"/>
    </source>
</evidence>
<dbReference type="Gene3D" id="1.10.630.10">
    <property type="entry name" value="Cytochrome P450"/>
    <property type="match status" value="1"/>
</dbReference>
<feature type="transmembrane region" description="Helical" evidence="10">
    <location>
        <begin position="6"/>
        <end position="25"/>
    </location>
</feature>
<keyword evidence="7 9" id="KW-0408">Iron</keyword>
<dbReference type="InterPro" id="IPR036396">
    <property type="entry name" value="Cyt_P450_sf"/>
</dbReference>
<evidence type="ECO:0000256" key="2">
    <source>
        <dbReference type="ARBA" id="ARBA00005179"/>
    </source>
</evidence>
<evidence type="ECO:0000313" key="12">
    <source>
        <dbReference type="Proteomes" id="UP001218188"/>
    </source>
</evidence>
<dbReference type="Proteomes" id="UP001218188">
    <property type="component" value="Unassembled WGS sequence"/>
</dbReference>
<dbReference type="GO" id="GO:0005506">
    <property type="term" value="F:iron ion binding"/>
    <property type="evidence" value="ECO:0007669"/>
    <property type="project" value="InterPro"/>
</dbReference>
<reference evidence="11" key="1">
    <citation type="submission" date="2023-03" db="EMBL/GenBank/DDBJ databases">
        <title>Massive genome expansion in bonnet fungi (Mycena s.s.) driven by repeated elements and novel gene families across ecological guilds.</title>
        <authorList>
            <consortium name="Lawrence Berkeley National Laboratory"/>
            <person name="Harder C.B."/>
            <person name="Miyauchi S."/>
            <person name="Viragh M."/>
            <person name="Kuo A."/>
            <person name="Thoen E."/>
            <person name="Andreopoulos B."/>
            <person name="Lu D."/>
            <person name="Skrede I."/>
            <person name="Drula E."/>
            <person name="Henrissat B."/>
            <person name="Morin E."/>
            <person name="Kohler A."/>
            <person name="Barry K."/>
            <person name="LaButti K."/>
            <person name="Morin E."/>
            <person name="Salamov A."/>
            <person name="Lipzen A."/>
            <person name="Mereny Z."/>
            <person name="Hegedus B."/>
            <person name="Baldrian P."/>
            <person name="Stursova M."/>
            <person name="Weitz H."/>
            <person name="Taylor A."/>
            <person name="Grigoriev I.V."/>
            <person name="Nagy L.G."/>
            <person name="Martin F."/>
            <person name="Kauserud H."/>
        </authorList>
    </citation>
    <scope>NUCLEOTIDE SEQUENCE</scope>
    <source>
        <strain evidence="11">CBHHK200</strain>
    </source>
</reference>